<evidence type="ECO:0000256" key="4">
    <source>
        <dbReference type="ARBA" id="ARBA00022842"/>
    </source>
</evidence>
<evidence type="ECO:0000256" key="8">
    <source>
        <dbReference type="ARBA" id="ARBA00023136"/>
    </source>
</evidence>
<evidence type="ECO:0000256" key="6">
    <source>
        <dbReference type="ARBA" id="ARBA00022989"/>
    </source>
</evidence>
<feature type="coiled-coil region" evidence="9">
    <location>
        <begin position="404"/>
        <end position="431"/>
    </location>
</feature>
<feature type="compositionally biased region" description="Polar residues" evidence="10">
    <location>
        <begin position="16"/>
        <end position="33"/>
    </location>
</feature>
<reference evidence="12 13" key="1">
    <citation type="journal article" date="2008" name="Nature">
        <title>The genome of the choanoflagellate Monosiga brevicollis and the origin of metazoans.</title>
        <authorList>
            <consortium name="JGI Sequencing"/>
            <person name="King N."/>
            <person name="Westbrook M.J."/>
            <person name="Young S.L."/>
            <person name="Kuo A."/>
            <person name="Abedin M."/>
            <person name="Chapman J."/>
            <person name="Fairclough S."/>
            <person name="Hellsten U."/>
            <person name="Isogai Y."/>
            <person name="Letunic I."/>
            <person name="Marr M."/>
            <person name="Pincus D."/>
            <person name="Putnam N."/>
            <person name="Rokas A."/>
            <person name="Wright K.J."/>
            <person name="Zuzow R."/>
            <person name="Dirks W."/>
            <person name="Good M."/>
            <person name="Goodstein D."/>
            <person name="Lemons D."/>
            <person name="Li W."/>
            <person name="Lyons J.B."/>
            <person name="Morris A."/>
            <person name="Nichols S."/>
            <person name="Richter D.J."/>
            <person name="Salamov A."/>
            <person name="Bork P."/>
            <person name="Lim W.A."/>
            <person name="Manning G."/>
            <person name="Miller W.T."/>
            <person name="McGinnis W."/>
            <person name="Shapiro H."/>
            <person name="Tjian R."/>
            <person name="Grigoriev I.V."/>
            <person name="Rokhsar D."/>
        </authorList>
    </citation>
    <scope>NUCLEOTIDE SEQUENCE [LARGE SCALE GENOMIC DNA]</scope>
    <source>
        <strain evidence="13">MX1 / ATCC 50154</strain>
    </source>
</reference>
<evidence type="ECO:0000313" key="12">
    <source>
        <dbReference type="EMBL" id="EDQ92854.1"/>
    </source>
</evidence>
<dbReference type="EMBL" id="CH991543">
    <property type="protein sequence ID" value="EDQ92854.1"/>
    <property type="molecule type" value="Genomic_DNA"/>
</dbReference>
<feature type="region of interest" description="Disordered" evidence="10">
    <location>
        <begin position="1"/>
        <end position="133"/>
    </location>
</feature>
<dbReference type="GO" id="GO:0015095">
    <property type="term" value="F:magnesium ion transmembrane transporter activity"/>
    <property type="evidence" value="ECO:0000318"/>
    <property type="project" value="GO_Central"/>
</dbReference>
<dbReference type="RefSeq" id="XP_001742616.1">
    <property type="nucleotide sequence ID" value="XM_001742564.1"/>
</dbReference>
<evidence type="ECO:0000256" key="2">
    <source>
        <dbReference type="ARBA" id="ARBA00022448"/>
    </source>
</evidence>
<dbReference type="PANTHER" id="PTHR13890">
    <property type="entry name" value="RNA SPLICING PROTEIN MRS2, MITOCHONDRIAL"/>
    <property type="match status" value="1"/>
</dbReference>
<keyword evidence="4" id="KW-0460">Magnesium</keyword>
<sequence>MAAEERMTLDVDTILRSPQTRVTTLPSADSSQDQSREGPFESVVDVVDPPTSTTQDGGDASPSTAHHQRSQRPLSFVGSMDEEELASSGDFGPTAADTTGHGLSHSLANITWDFPTANGPPHEQDEQGTPATRPVSVVVQDAEVAPAAPWTAIPASKRQNDSSSNGNGMGAIIHCAVIHPEDDHYRREFMSRTKLRRYIQRCIDNDASLMAENHRSQKRVRTINAAAAAAANEATMPLGASLAPPTGAANPTLSVASAPADPTAPTISSPLSRAGGRSAQGAGGKDTDGVPQRIEITSRDMRQLDTATATSSEPFIRVRRGAILVKMGPYHAIVTRRELRMLLRDGADEALGRVLNCLPISESGSLPFELAVIDVLLTSCIEMLSDRVRNIEDNSTSTLRAIRKQSASQELEKLRDHKAELRTQIMQAQRLHRAIDDVLDDDNELLFMQLTRIVQEPLTFTDAMQDEQRKRELTEITEAQMEDYLQRLSDLLMRLDLVSQRIEFSETTVTFKLDTMRNRLLAIGMFLNVLTAILAGGALIAGFFDRPFFPLRPTPKLNPGLPNSTCRHEPEEWLRRFQLQV</sequence>
<dbReference type="Pfam" id="PF22099">
    <property type="entry name" value="MRS2-like"/>
    <property type="match status" value="1"/>
</dbReference>
<dbReference type="InterPro" id="IPR039204">
    <property type="entry name" value="MRS2-like"/>
</dbReference>
<dbReference type="Gene3D" id="2.40.128.330">
    <property type="match status" value="1"/>
</dbReference>
<dbReference type="eggNOG" id="KOG2662">
    <property type="taxonomic scope" value="Eukaryota"/>
</dbReference>
<dbReference type="GO" id="GO:0005743">
    <property type="term" value="C:mitochondrial inner membrane"/>
    <property type="evidence" value="ECO:0000318"/>
    <property type="project" value="GO_Central"/>
</dbReference>
<dbReference type="GO" id="GO:0045016">
    <property type="term" value="P:mitochondrial magnesium ion transmembrane transport"/>
    <property type="evidence" value="ECO:0000318"/>
    <property type="project" value="GO_Central"/>
</dbReference>
<feature type="region of interest" description="Disordered" evidence="10">
    <location>
        <begin position="252"/>
        <end position="292"/>
    </location>
</feature>
<protein>
    <recommendedName>
        <fullName evidence="14">Magnesium transporter</fullName>
    </recommendedName>
</protein>
<keyword evidence="13" id="KW-1185">Reference proteome</keyword>
<evidence type="ECO:0000256" key="10">
    <source>
        <dbReference type="SAM" id="MobiDB-lite"/>
    </source>
</evidence>
<dbReference type="AlphaFoldDB" id="A9UPC9"/>
<dbReference type="GeneID" id="5888129"/>
<dbReference type="KEGG" id="mbr:MONBRDRAFT_22037"/>
<dbReference type="InParanoid" id="A9UPC9"/>
<comment type="subcellular location">
    <subcellularLocation>
        <location evidence="1">Membrane</location>
        <topology evidence="1">Multi-pass membrane protein</topology>
    </subcellularLocation>
</comment>
<gene>
    <name evidence="12" type="ORF">MONBRDRAFT_22037</name>
</gene>
<keyword evidence="2" id="KW-0813">Transport</keyword>
<evidence type="ECO:0000256" key="7">
    <source>
        <dbReference type="ARBA" id="ARBA00023065"/>
    </source>
</evidence>
<dbReference type="STRING" id="81824.A9UPC9"/>
<proteinExistence type="predicted"/>
<dbReference type="PANTHER" id="PTHR13890:SF0">
    <property type="entry name" value="MAGNESIUM TRANSPORTER MRS2 HOMOLOG, MITOCHONDRIAL"/>
    <property type="match status" value="1"/>
</dbReference>
<keyword evidence="3 11" id="KW-0812">Transmembrane</keyword>
<dbReference type="Gene3D" id="1.20.58.340">
    <property type="entry name" value="Magnesium transport protein CorA, transmembrane region"/>
    <property type="match status" value="1"/>
</dbReference>
<evidence type="ECO:0000256" key="1">
    <source>
        <dbReference type="ARBA" id="ARBA00004141"/>
    </source>
</evidence>
<dbReference type="Proteomes" id="UP000001357">
    <property type="component" value="Unassembled WGS sequence"/>
</dbReference>
<evidence type="ECO:0000256" key="9">
    <source>
        <dbReference type="SAM" id="Coils"/>
    </source>
</evidence>
<name>A9UPC9_MONBE</name>
<evidence type="ECO:0000256" key="11">
    <source>
        <dbReference type="SAM" id="Phobius"/>
    </source>
</evidence>
<keyword evidence="5" id="KW-0809">Transit peptide</keyword>
<evidence type="ECO:0008006" key="14">
    <source>
        <dbReference type="Google" id="ProtNLM"/>
    </source>
</evidence>
<keyword evidence="9" id="KW-0175">Coiled coil</keyword>
<evidence type="ECO:0000256" key="3">
    <source>
        <dbReference type="ARBA" id="ARBA00022692"/>
    </source>
</evidence>
<evidence type="ECO:0000256" key="5">
    <source>
        <dbReference type="ARBA" id="ARBA00022946"/>
    </source>
</evidence>
<keyword evidence="8 11" id="KW-0472">Membrane</keyword>
<keyword evidence="6 11" id="KW-1133">Transmembrane helix</keyword>
<organism evidence="12 13">
    <name type="scientific">Monosiga brevicollis</name>
    <name type="common">Choanoflagellate</name>
    <dbReference type="NCBI Taxonomy" id="81824"/>
    <lineage>
        <taxon>Eukaryota</taxon>
        <taxon>Choanoflagellata</taxon>
        <taxon>Craspedida</taxon>
        <taxon>Salpingoecidae</taxon>
        <taxon>Monosiga</taxon>
    </lineage>
</organism>
<keyword evidence="7" id="KW-0406">Ion transport</keyword>
<feature type="compositionally biased region" description="Low complexity" evidence="10">
    <location>
        <begin position="42"/>
        <end position="54"/>
    </location>
</feature>
<accession>A9UPC9</accession>
<evidence type="ECO:0000313" key="13">
    <source>
        <dbReference type="Proteomes" id="UP000001357"/>
    </source>
</evidence>
<feature type="transmembrane region" description="Helical" evidence="11">
    <location>
        <begin position="520"/>
        <end position="544"/>
    </location>
</feature>